<sequence>MRFALWALMVSVISIGQASAQVRLAASPFSTYVDYEGEPSRLSAIVQEAFERMEIPVDVQILRPAFLGSGLSAGKLDGEFAFIDFNDRNSQFIYSDGYLPFYLYAANRNQNVSDIRLMPHLKDNRVAIENRFVNTGKMRLLKQVKWSRNPSAYDAFKQLADGRAPYLMTTRLLAEEFNRLLMIGKGTRLYLSGAPLLKGHFYLTLSKNYTNAESVIVSFNSAIQQMQADGSYNRILGVPWLSKDINGDGVAELIASSKTLHPELTKERALLAFPLDDSTIGDSSTFIIDGVTQPDWPSAQAALDSATIGERPSLLDEEVYDTMIKRW</sequence>
<reference evidence="3" key="1">
    <citation type="submission" date="2018-08" db="EMBL/GenBank/DDBJ databases">
        <authorList>
            <person name="Zhang J."/>
            <person name="Du Z.-J."/>
        </authorList>
    </citation>
    <scope>NUCLEOTIDE SEQUENCE [LARGE SCALE GENOMIC DNA]</scope>
    <source>
        <strain evidence="3">KCTC 52655</strain>
    </source>
</reference>
<protein>
    <submittedName>
        <fullName evidence="2">Uncharacterized protein</fullName>
    </submittedName>
</protein>
<comment type="caution">
    <text evidence="2">The sequence shown here is derived from an EMBL/GenBank/DDBJ whole genome shotgun (WGS) entry which is preliminary data.</text>
</comment>
<evidence type="ECO:0000256" key="1">
    <source>
        <dbReference type="SAM" id="SignalP"/>
    </source>
</evidence>
<evidence type="ECO:0000313" key="3">
    <source>
        <dbReference type="Proteomes" id="UP000256561"/>
    </source>
</evidence>
<feature type="signal peptide" evidence="1">
    <location>
        <begin position="1"/>
        <end position="20"/>
    </location>
</feature>
<keyword evidence="3" id="KW-1185">Reference proteome</keyword>
<dbReference type="Proteomes" id="UP000256561">
    <property type="component" value="Unassembled WGS sequence"/>
</dbReference>
<keyword evidence="1" id="KW-0732">Signal</keyword>
<organism evidence="2 3">
    <name type="scientific">Alteromonas aestuariivivens</name>
    <dbReference type="NCBI Taxonomy" id="1938339"/>
    <lineage>
        <taxon>Bacteria</taxon>
        <taxon>Pseudomonadati</taxon>
        <taxon>Pseudomonadota</taxon>
        <taxon>Gammaproteobacteria</taxon>
        <taxon>Alteromonadales</taxon>
        <taxon>Alteromonadaceae</taxon>
        <taxon>Alteromonas/Salinimonas group</taxon>
        <taxon>Alteromonas</taxon>
    </lineage>
</organism>
<dbReference type="OrthoDB" id="6334989at2"/>
<gene>
    <name evidence="2" type="ORF">DXV75_06320</name>
</gene>
<dbReference type="RefSeq" id="WP_115592557.1">
    <property type="nucleotide sequence ID" value="NZ_QRHA01000004.1"/>
</dbReference>
<accession>A0A3D8M9R3</accession>
<name>A0A3D8M9R3_9ALTE</name>
<evidence type="ECO:0000313" key="2">
    <source>
        <dbReference type="EMBL" id="RDV26604.1"/>
    </source>
</evidence>
<dbReference type="AlphaFoldDB" id="A0A3D8M9R3"/>
<dbReference type="EMBL" id="QRHA01000004">
    <property type="protein sequence ID" value="RDV26604.1"/>
    <property type="molecule type" value="Genomic_DNA"/>
</dbReference>
<proteinExistence type="predicted"/>
<dbReference type="Gene3D" id="3.40.190.10">
    <property type="entry name" value="Periplasmic binding protein-like II"/>
    <property type="match status" value="2"/>
</dbReference>
<dbReference type="SUPFAM" id="SSF53850">
    <property type="entry name" value="Periplasmic binding protein-like II"/>
    <property type="match status" value="1"/>
</dbReference>
<feature type="chain" id="PRO_5017803853" evidence="1">
    <location>
        <begin position="21"/>
        <end position="327"/>
    </location>
</feature>